<feature type="compositionally biased region" description="Low complexity" evidence="1">
    <location>
        <begin position="142"/>
        <end position="152"/>
    </location>
</feature>
<gene>
    <name evidence="2" type="ORF">HUE57_14085</name>
</gene>
<reference evidence="2 3" key="1">
    <citation type="submission" date="2020-05" db="EMBL/GenBank/DDBJ databases">
        <title>Horizontal transmission and recombination maintain forever young bacterial symbiont genomes.</title>
        <authorList>
            <person name="Russell S.L."/>
            <person name="Pepper-Tunick E."/>
            <person name="Svedberg J."/>
            <person name="Byrne A."/>
            <person name="Ruelas Castillo J."/>
            <person name="Vollmers C."/>
            <person name="Beinart R.A."/>
            <person name="Corbett-Detig R."/>
        </authorList>
    </citation>
    <scope>NUCLEOTIDE SEQUENCE [LARGE SCALE GENOMIC DNA]</scope>
    <source>
        <strain evidence="2">Santa_Monica_outfall</strain>
    </source>
</reference>
<keyword evidence="3" id="KW-1185">Reference proteome</keyword>
<dbReference type="RefSeq" id="WP_174673397.1">
    <property type="nucleotide sequence ID" value="NZ_CP054491.1"/>
</dbReference>
<evidence type="ECO:0000313" key="2">
    <source>
        <dbReference type="EMBL" id="QKQ27286.1"/>
    </source>
</evidence>
<sequence length="244" mass="26136">MEVKPTQPQITTIKVDVAELKAALSNWKVGESLLAVARESSQQGRVMLQIGNLAVEAKSDQPIRAGQQLQLVVERLTPSPVMRVVDNIQPPSPQSIALKNLLPLQRPISELLANLTQLTQTKVVTQLLTAASTAITPSKVNSSSTPLLTPTLPGQPVTTSATTPPPGISRDEVRAITQLAQRLVSQISSSSDISKPGALEQAIKTSGESLFLRKFVLGIQAQANSKNFTRPFMPAAPRRPAYVA</sequence>
<feature type="region of interest" description="Disordered" evidence="1">
    <location>
        <begin position="137"/>
        <end position="170"/>
    </location>
</feature>
<evidence type="ECO:0000256" key="1">
    <source>
        <dbReference type="SAM" id="MobiDB-lite"/>
    </source>
</evidence>
<organism evidence="2 3">
    <name type="scientific">Candidatus Reidiella endopervernicosa</name>
    <dbReference type="NCBI Taxonomy" id="2738883"/>
    <lineage>
        <taxon>Bacteria</taxon>
        <taxon>Pseudomonadati</taxon>
        <taxon>Pseudomonadota</taxon>
        <taxon>Gammaproteobacteria</taxon>
        <taxon>Candidatus Reidiella</taxon>
    </lineage>
</organism>
<evidence type="ECO:0000313" key="3">
    <source>
        <dbReference type="Proteomes" id="UP000509658"/>
    </source>
</evidence>
<dbReference type="AlphaFoldDB" id="A0A6N0HYN2"/>
<dbReference type="EMBL" id="CP054491">
    <property type="protein sequence ID" value="QKQ27286.1"/>
    <property type="molecule type" value="Genomic_DNA"/>
</dbReference>
<name>A0A6N0HYN2_9GAMM</name>
<proteinExistence type="predicted"/>
<dbReference type="KEGG" id="rev:HUE57_14085"/>
<evidence type="ECO:0008006" key="4">
    <source>
        <dbReference type="Google" id="ProtNLM"/>
    </source>
</evidence>
<accession>A0A6N0HYN2</accession>
<protein>
    <recommendedName>
        <fullName evidence="4">Flagellar hook-length control protein FliK</fullName>
    </recommendedName>
</protein>
<dbReference type="Proteomes" id="UP000509658">
    <property type="component" value="Chromosome"/>
</dbReference>